<dbReference type="SUPFAM" id="SSF52833">
    <property type="entry name" value="Thioredoxin-like"/>
    <property type="match status" value="1"/>
</dbReference>
<keyword evidence="2" id="KW-1185">Reference proteome</keyword>
<gene>
    <name evidence="1" type="ORF">OM074_03065</name>
</gene>
<dbReference type="InterPro" id="IPR036249">
    <property type="entry name" value="Thioredoxin-like_sf"/>
</dbReference>
<dbReference type="AlphaFoldDB" id="A0AAE3MBK0"/>
<sequence length="102" mass="12025">MKIWKKVFKMIALWILLFLPSIIILSTSIYGLSKVNDKFFKQNVNKKLELIPVIDTLGNKVNLKYKNKITIIDFWFQGCTFCIYEMNQFDSLLKGRENEISV</sequence>
<organism evidence="1 2">
    <name type="scientific">Plebeiibacterium marinum</name>
    <dbReference type="NCBI Taxonomy" id="2992111"/>
    <lineage>
        <taxon>Bacteria</taxon>
        <taxon>Pseudomonadati</taxon>
        <taxon>Bacteroidota</taxon>
        <taxon>Bacteroidia</taxon>
        <taxon>Marinilabiliales</taxon>
        <taxon>Marinilabiliaceae</taxon>
        <taxon>Plebeiibacterium</taxon>
    </lineage>
</organism>
<evidence type="ECO:0000313" key="2">
    <source>
        <dbReference type="Proteomes" id="UP001207408"/>
    </source>
</evidence>
<dbReference type="Gene3D" id="3.40.30.10">
    <property type="entry name" value="Glutaredoxin"/>
    <property type="match status" value="1"/>
</dbReference>
<evidence type="ECO:0008006" key="3">
    <source>
        <dbReference type="Google" id="ProtNLM"/>
    </source>
</evidence>
<accession>A0AAE3MBK0</accession>
<reference evidence="1" key="1">
    <citation type="submission" date="2022-10" db="EMBL/GenBank/DDBJ databases">
        <authorList>
            <person name="Yu W.X."/>
        </authorList>
    </citation>
    <scope>NUCLEOTIDE SEQUENCE</scope>
    <source>
        <strain evidence="1">D04</strain>
    </source>
</reference>
<evidence type="ECO:0000313" key="1">
    <source>
        <dbReference type="EMBL" id="MCW3804589.1"/>
    </source>
</evidence>
<name>A0AAE3MBK0_9BACT</name>
<comment type="caution">
    <text evidence="1">The sequence shown here is derived from an EMBL/GenBank/DDBJ whole genome shotgun (WGS) entry which is preliminary data.</text>
</comment>
<proteinExistence type="predicted"/>
<protein>
    <recommendedName>
        <fullName evidence="3">Alkyl hydroperoxide reductase subunit C/ Thiol specific antioxidant domain-containing protein</fullName>
    </recommendedName>
</protein>
<dbReference type="EMBL" id="JAPDPI010000003">
    <property type="protein sequence ID" value="MCW3804589.1"/>
    <property type="molecule type" value="Genomic_DNA"/>
</dbReference>
<dbReference type="Proteomes" id="UP001207408">
    <property type="component" value="Unassembled WGS sequence"/>
</dbReference>
<dbReference type="RefSeq" id="WP_301197810.1">
    <property type="nucleotide sequence ID" value="NZ_JAPDPI010000003.1"/>
</dbReference>